<accession>A0ABN3WPT4</accession>
<dbReference type="PANTHER" id="PTHR42829">
    <property type="entry name" value="NADH-UBIQUINONE OXIDOREDUCTASE CHAIN 5"/>
    <property type="match status" value="1"/>
</dbReference>
<dbReference type="Proteomes" id="UP001501102">
    <property type="component" value="Unassembled WGS sequence"/>
</dbReference>
<feature type="transmembrane region" description="Helical" evidence="5">
    <location>
        <begin position="86"/>
        <end position="104"/>
    </location>
</feature>
<dbReference type="Pfam" id="PF00662">
    <property type="entry name" value="Proton_antipo_N"/>
    <property type="match status" value="1"/>
</dbReference>
<name>A0ABN3WPT4_STRTU</name>
<dbReference type="InterPro" id="IPR003945">
    <property type="entry name" value="NU5C-like"/>
</dbReference>
<keyword evidence="2 5" id="KW-0812">Transmembrane</keyword>
<dbReference type="InterPro" id="IPR001516">
    <property type="entry name" value="Proton_antipo_N"/>
</dbReference>
<evidence type="ECO:0000256" key="2">
    <source>
        <dbReference type="ARBA" id="ARBA00022692"/>
    </source>
</evidence>
<dbReference type="EMBL" id="BAAAXZ010000067">
    <property type="protein sequence ID" value="GAA2922012.1"/>
    <property type="molecule type" value="Genomic_DNA"/>
</dbReference>
<evidence type="ECO:0000313" key="8">
    <source>
        <dbReference type="Proteomes" id="UP001501102"/>
    </source>
</evidence>
<evidence type="ECO:0000313" key="7">
    <source>
        <dbReference type="EMBL" id="GAA2922012.1"/>
    </source>
</evidence>
<proteinExistence type="predicted"/>
<reference evidence="7 8" key="1">
    <citation type="journal article" date="2019" name="Int. J. Syst. Evol. Microbiol.">
        <title>The Global Catalogue of Microorganisms (GCM) 10K type strain sequencing project: providing services to taxonomists for standard genome sequencing and annotation.</title>
        <authorList>
            <consortium name="The Broad Institute Genomics Platform"/>
            <consortium name="The Broad Institute Genome Sequencing Center for Infectious Disease"/>
            <person name="Wu L."/>
            <person name="Ma J."/>
        </authorList>
    </citation>
    <scope>NUCLEOTIDE SEQUENCE [LARGE SCALE GENOMIC DNA]</scope>
    <source>
        <strain evidence="7 8">JCM 4087</strain>
    </source>
</reference>
<comment type="caution">
    <text evidence="7">The sequence shown here is derived from an EMBL/GenBank/DDBJ whole genome shotgun (WGS) entry which is preliminary data.</text>
</comment>
<evidence type="ECO:0000256" key="1">
    <source>
        <dbReference type="ARBA" id="ARBA00004141"/>
    </source>
</evidence>
<feature type="transmembrane region" description="Helical" evidence="5">
    <location>
        <begin position="32"/>
        <end position="50"/>
    </location>
</feature>
<keyword evidence="8" id="KW-1185">Reference proteome</keyword>
<gene>
    <name evidence="7" type="ORF">GCM10020221_17710</name>
</gene>
<feature type="domain" description="NADH-Ubiquinone oxidoreductase (complex I) chain 5 N-terminal" evidence="6">
    <location>
        <begin position="69"/>
        <end position="106"/>
    </location>
</feature>
<evidence type="ECO:0000256" key="3">
    <source>
        <dbReference type="ARBA" id="ARBA00022989"/>
    </source>
</evidence>
<evidence type="ECO:0000256" key="5">
    <source>
        <dbReference type="SAM" id="Phobius"/>
    </source>
</evidence>
<comment type="subcellular location">
    <subcellularLocation>
        <location evidence="1">Membrane</location>
        <topology evidence="1">Multi-pass membrane protein</topology>
    </subcellularLocation>
</comment>
<sequence length="154" mass="16120">MENLIGLLVLVPLVGAGALLCGGRRLDRSGPWLGTLVAAVSFALGAVLFADMLGRSGDERTLDVTVFSWVPVGGFRADANFHLDQLSMTFVLLITGVGTLIHLYSVATWRTTSAAAASSVTSTSSWRRCCCWSSPATTCCCTSAGRASASPRTC</sequence>
<keyword evidence="3 5" id="KW-1133">Transmembrane helix</keyword>
<evidence type="ECO:0000256" key="4">
    <source>
        <dbReference type="ARBA" id="ARBA00023136"/>
    </source>
</evidence>
<organism evidence="7 8">
    <name type="scientific">Streptomyces thioluteus</name>
    <dbReference type="NCBI Taxonomy" id="66431"/>
    <lineage>
        <taxon>Bacteria</taxon>
        <taxon>Bacillati</taxon>
        <taxon>Actinomycetota</taxon>
        <taxon>Actinomycetes</taxon>
        <taxon>Kitasatosporales</taxon>
        <taxon>Streptomycetaceae</taxon>
        <taxon>Streptomyces</taxon>
    </lineage>
</organism>
<evidence type="ECO:0000259" key="6">
    <source>
        <dbReference type="Pfam" id="PF00662"/>
    </source>
</evidence>
<protein>
    <recommendedName>
        <fullName evidence="6">NADH-Ubiquinone oxidoreductase (complex I) chain 5 N-terminal domain-containing protein</fullName>
    </recommendedName>
</protein>
<keyword evidence="4 5" id="KW-0472">Membrane</keyword>
<dbReference type="PANTHER" id="PTHR42829:SF2">
    <property type="entry name" value="NADH-UBIQUINONE OXIDOREDUCTASE CHAIN 5"/>
    <property type="match status" value="1"/>
</dbReference>